<name>A0A1C7MCG5_GRIFR</name>
<protein>
    <submittedName>
        <fullName evidence="9">Uncharacterized protein</fullName>
    </submittedName>
</protein>
<evidence type="ECO:0000256" key="5">
    <source>
        <dbReference type="ARBA" id="ARBA00023124"/>
    </source>
</evidence>
<accession>A0A1C7MCG5</accession>
<evidence type="ECO:0000256" key="8">
    <source>
        <dbReference type="SAM" id="MobiDB-lite"/>
    </source>
</evidence>
<organism evidence="9 10">
    <name type="scientific">Grifola frondosa</name>
    <name type="common">Maitake</name>
    <name type="synonym">Polyporus frondosus</name>
    <dbReference type="NCBI Taxonomy" id="5627"/>
    <lineage>
        <taxon>Eukaryota</taxon>
        <taxon>Fungi</taxon>
        <taxon>Dikarya</taxon>
        <taxon>Basidiomycota</taxon>
        <taxon>Agaricomycotina</taxon>
        <taxon>Agaricomycetes</taxon>
        <taxon>Polyporales</taxon>
        <taxon>Grifolaceae</taxon>
        <taxon>Grifola</taxon>
    </lineage>
</organism>
<dbReference type="STRING" id="5627.A0A1C7MCG5"/>
<dbReference type="OrthoDB" id="2111841at2759"/>
<comment type="similarity">
    <text evidence="1">Belongs to the SOS response-associated peptidase family.</text>
</comment>
<keyword evidence="5" id="KW-0190">Covalent protein-DNA linkage</keyword>
<dbReference type="GO" id="GO:0106300">
    <property type="term" value="P:protein-DNA covalent cross-linking repair"/>
    <property type="evidence" value="ECO:0007669"/>
    <property type="project" value="InterPro"/>
</dbReference>
<dbReference type="Pfam" id="PF02586">
    <property type="entry name" value="SRAP"/>
    <property type="match status" value="1"/>
</dbReference>
<keyword evidence="10" id="KW-1185">Reference proteome</keyword>
<dbReference type="GO" id="GO:0006508">
    <property type="term" value="P:proteolysis"/>
    <property type="evidence" value="ECO:0007669"/>
    <property type="project" value="UniProtKB-KW"/>
</dbReference>
<dbReference type="PANTHER" id="PTHR13604">
    <property type="entry name" value="DC12-RELATED"/>
    <property type="match status" value="1"/>
</dbReference>
<evidence type="ECO:0000256" key="2">
    <source>
        <dbReference type="ARBA" id="ARBA00022670"/>
    </source>
</evidence>
<feature type="region of interest" description="Disordered" evidence="8">
    <location>
        <begin position="166"/>
        <end position="237"/>
    </location>
</feature>
<evidence type="ECO:0000256" key="4">
    <source>
        <dbReference type="ARBA" id="ARBA00022801"/>
    </source>
</evidence>
<dbReference type="InterPro" id="IPR003738">
    <property type="entry name" value="SRAP"/>
</dbReference>
<keyword evidence="6" id="KW-0238">DNA-binding</keyword>
<keyword evidence="3" id="KW-0227">DNA damage</keyword>
<dbReference type="Proteomes" id="UP000092993">
    <property type="component" value="Unassembled WGS sequence"/>
</dbReference>
<sequence>MCRNMYYEWLKKGKERLPYFTKHQNGNLMLLAGLYDRVVLEGSTEPLWTFTVVTTAACKELSWLHDRQPLVEPHHDSTSPLVCYQVPKEVGKIGTESPSFIEPIAERKDGIQAMFTQQHGTKTSPSPPKAKRKRSPSPRINSPVEDNKKPKIEKANACENDSYTECIDDPSAAGSSNTQLLSNRAASSSAYPSTEESPGKSRSTAKRVKSPSSPKKAKMPAKKSSSSSKITSFFGKT</sequence>
<dbReference type="EMBL" id="LUGG01000005">
    <property type="protein sequence ID" value="OBZ74570.1"/>
    <property type="molecule type" value="Genomic_DNA"/>
</dbReference>
<keyword evidence="4" id="KW-0378">Hydrolase</keyword>
<evidence type="ECO:0000256" key="7">
    <source>
        <dbReference type="ARBA" id="ARBA00023239"/>
    </source>
</evidence>
<dbReference type="AlphaFoldDB" id="A0A1C7MCG5"/>
<dbReference type="Gene3D" id="3.90.1680.10">
    <property type="entry name" value="SOS response associated peptidase-like"/>
    <property type="match status" value="1"/>
</dbReference>
<keyword evidence="2" id="KW-0645">Protease</keyword>
<dbReference type="PANTHER" id="PTHR13604:SF0">
    <property type="entry name" value="ABASIC SITE PROCESSING PROTEIN HMCES"/>
    <property type="match status" value="1"/>
</dbReference>
<evidence type="ECO:0000256" key="3">
    <source>
        <dbReference type="ARBA" id="ARBA00022763"/>
    </source>
</evidence>
<feature type="region of interest" description="Disordered" evidence="8">
    <location>
        <begin position="118"/>
        <end position="154"/>
    </location>
</feature>
<dbReference type="OMA" id="ANACEND"/>
<dbReference type="GO" id="GO:0008233">
    <property type="term" value="F:peptidase activity"/>
    <property type="evidence" value="ECO:0007669"/>
    <property type="project" value="UniProtKB-KW"/>
</dbReference>
<evidence type="ECO:0000256" key="6">
    <source>
        <dbReference type="ARBA" id="ARBA00023125"/>
    </source>
</evidence>
<reference evidence="9 10" key="1">
    <citation type="submission" date="2016-03" db="EMBL/GenBank/DDBJ databases">
        <title>Whole genome sequencing of Grifola frondosa 9006-11.</title>
        <authorList>
            <person name="Min B."/>
            <person name="Park H."/>
            <person name="Kim J.-G."/>
            <person name="Cho H."/>
            <person name="Oh Y.-L."/>
            <person name="Kong W.-S."/>
            <person name="Choi I.-G."/>
        </authorList>
    </citation>
    <scope>NUCLEOTIDE SEQUENCE [LARGE SCALE GENOMIC DNA]</scope>
    <source>
        <strain evidence="9 10">9006-11</strain>
    </source>
</reference>
<evidence type="ECO:0000313" key="9">
    <source>
        <dbReference type="EMBL" id="OBZ74570.1"/>
    </source>
</evidence>
<feature type="compositionally biased region" description="Basic residues" evidence="8">
    <location>
        <begin position="203"/>
        <end position="221"/>
    </location>
</feature>
<feature type="compositionally biased region" description="Basic and acidic residues" evidence="8">
    <location>
        <begin position="145"/>
        <end position="154"/>
    </location>
</feature>
<dbReference type="GO" id="GO:0003697">
    <property type="term" value="F:single-stranded DNA binding"/>
    <property type="evidence" value="ECO:0007669"/>
    <property type="project" value="InterPro"/>
</dbReference>
<dbReference type="SUPFAM" id="SSF143081">
    <property type="entry name" value="BB1717-like"/>
    <property type="match status" value="1"/>
</dbReference>
<dbReference type="GO" id="GO:0016829">
    <property type="term" value="F:lyase activity"/>
    <property type="evidence" value="ECO:0007669"/>
    <property type="project" value="UniProtKB-KW"/>
</dbReference>
<comment type="caution">
    <text evidence="9">The sequence shown here is derived from an EMBL/GenBank/DDBJ whole genome shotgun (WGS) entry which is preliminary data.</text>
</comment>
<evidence type="ECO:0000256" key="1">
    <source>
        <dbReference type="ARBA" id="ARBA00008136"/>
    </source>
</evidence>
<dbReference type="InterPro" id="IPR036590">
    <property type="entry name" value="SRAP-like"/>
</dbReference>
<feature type="compositionally biased region" description="Polar residues" evidence="8">
    <location>
        <begin position="173"/>
        <end position="202"/>
    </location>
</feature>
<gene>
    <name evidence="9" type="ORF">A0H81_05405</name>
</gene>
<keyword evidence="7" id="KW-0456">Lyase</keyword>
<evidence type="ECO:0000313" key="10">
    <source>
        <dbReference type="Proteomes" id="UP000092993"/>
    </source>
</evidence>
<proteinExistence type="inferred from homology"/>